<sequence>MIGATIAQQQCSYVTTSTLHCTTPTGTPHAPTCLGRCQTFAYCKSCCDGLKRFCQTNPTATGCEEWEMQACVPDCRCL</sequence>
<dbReference type="AlphaFoldDB" id="A0AAD5U322"/>
<proteinExistence type="predicted"/>
<organism evidence="1 2">
    <name type="scientific">Clydaea vesicula</name>
    <dbReference type="NCBI Taxonomy" id="447962"/>
    <lineage>
        <taxon>Eukaryota</taxon>
        <taxon>Fungi</taxon>
        <taxon>Fungi incertae sedis</taxon>
        <taxon>Chytridiomycota</taxon>
        <taxon>Chytridiomycota incertae sedis</taxon>
        <taxon>Chytridiomycetes</taxon>
        <taxon>Lobulomycetales</taxon>
        <taxon>Lobulomycetaceae</taxon>
        <taxon>Clydaea</taxon>
    </lineage>
</organism>
<accession>A0AAD5U322</accession>
<evidence type="ECO:0000313" key="1">
    <source>
        <dbReference type="EMBL" id="KAJ3221003.1"/>
    </source>
</evidence>
<comment type="caution">
    <text evidence="1">The sequence shown here is derived from an EMBL/GenBank/DDBJ whole genome shotgun (WGS) entry which is preliminary data.</text>
</comment>
<reference evidence="1" key="1">
    <citation type="submission" date="2020-05" db="EMBL/GenBank/DDBJ databases">
        <title>Phylogenomic resolution of chytrid fungi.</title>
        <authorList>
            <person name="Stajich J.E."/>
            <person name="Amses K."/>
            <person name="Simmons R."/>
            <person name="Seto K."/>
            <person name="Myers J."/>
            <person name="Bonds A."/>
            <person name="Quandt C.A."/>
            <person name="Barry K."/>
            <person name="Liu P."/>
            <person name="Grigoriev I."/>
            <person name="Longcore J.E."/>
            <person name="James T.Y."/>
        </authorList>
    </citation>
    <scope>NUCLEOTIDE SEQUENCE</scope>
    <source>
        <strain evidence="1">JEL0476</strain>
    </source>
</reference>
<evidence type="ECO:0000313" key="2">
    <source>
        <dbReference type="Proteomes" id="UP001211065"/>
    </source>
</evidence>
<protein>
    <submittedName>
        <fullName evidence="1">Uncharacterized protein</fullName>
    </submittedName>
</protein>
<dbReference type="EMBL" id="JADGJW010000258">
    <property type="protein sequence ID" value="KAJ3221003.1"/>
    <property type="molecule type" value="Genomic_DNA"/>
</dbReference>
<keyword evidence="2" id="KW-1185">Reference proteome</keyword>
<name>A0AAD5U322_9FUNG</name>
<gene>
    <name evidence="1" type="ORF">HK099_003840</name>
</gene>
<dbReference type="Proteomes" id="UP001211065">
    <property type="component" value="Unassembled WGS sequence"/>
</dbReference>